<dbReference type="AlphaFoldDB" id="A0AB34II55"/>
<feature type="compositionally biased region" description="Low complexity" evidence="1">
    <location>
        <begin position="335"/>
        <end position="347"/>
    </location>
</feature>
<comment type="caution">
    <text evidence="3">The sequence shown here is derived from an EMBL/GenBank/DDBJ whole genome shotgun (WGS) entry which is preliminary data.</text>
</comment>
<feature type="transmembrane region" description="Helical" evidence="2">
    <location>
        <begin position="151"/>
        <end position="178"/>
    </location>
</feature>
<protein>
    <recommendedName>
        <fullName evidence="5">SEA domain-containing protein</fullName>
    </recommendedName>
</protein>
<feature type="compositionally biased region" description="Basic and acidic residues" evidence="1">
    <location>
        <begin position="29"/>
        <end position="54"/>
    </location>
</feature>
<proteinExistence type="predicted"/>
<evidence type="ECO:0000313" key="4">
    <source>
        <dbReference type="Proteomes" id="UP001515480"/>
    </source>
</evidence>
<reference evidence="3 4" key="1">
    <citation type="journal article" date="2024" name="Science">
        <title>Giant polyketide synthase enzymes in the biosynthesis of giant marine polyether toxins.</title>
        <authorList>
            <person name="Fallon T.R."/>
            <person name="Shende V.V."/>
            <person name="Wierzbicki I.H."/>
            <person name="Pendleton A.L."/>
            <person name="Watervoot N.F."/>
            <person name="Auber R.P."/>
            <person name="Gonzalez D.J."/>
            <person name="Wisecaver J.H."/>
            <person name="Moore B.S."/>
        </authorList>
    </citation>
    <scope>NUCLEOTIDE SEQUENCE [LARGE SCALE GENOMIC DNA]</scope>
    <source>
        <strain evidence="3 4">12B1</strain>
    </source>
</reference>
<evidence type="ECO:0000256" key="1">
    <source>
        <dbReference type="SAM" id="MobiDB-lite"/>
    </source>
</evidence>
<organism evidence="3 4">
    <name type="scientific">Prymnesium parvum</name>
    <name type="common">Toxic golden alga</name>
    <dbReference type="NCBI Taxonomy" id="97485"/>
    <lineage>
        <taxon>Eukaryota</taxon>
        <taxon>Haptista</taxon>
        <taxon>Haptophyta</taxon>
        <taxon>Prymnesiophyceae</taxon>
        <taxon>Prymnesiales</taxon>
        <taxon>Prymnesiaceae</taxon>
        <taxon>Prymnesium</taxon>
    </lineage>
</organism>
<keyword evidence="2" id="KW-1133">Transmembrane helix</keyword>
<feature type="transmembrane region" description="Helical" evidence="2">
    <location>
        <begin position="220"/>
        <end position="242"/>
    </location>
</feature>
<evidence type="ECO:0000313" key="3">
    <source>
        <dbReference type="EMBL" id="KAL1499638.1"/>
    </source>
</evidence>
<feature type="compositionally biased region" description="Acidic residues" evidence="1">
    <location>
        <begin position="81"/>
        <end position="92"/>
    </location>
</feature>
<feature type="compositionally biased region" description="Basic residues" evidence="1">
    <location>
        <begin position="17"/>
        <end position="28"/>
    </location>
</feature>
<accession>A0AB34II55</accession>
<name>A0AB34II55_PRYPA</name>
<feature type="region of interest" description="Disordered" evidence="1">
    <location>
        <begin position="326"/>
        <end position="347"/>
    </location>
</feature>
<keyword evidence="2" id="KW-0812">Transmembrane</keyword>
<keyword evidence="4" id="KW-1185">Reference proteome</keyword>
<evidence type="ECO:0000256" key="2">
    <source>
        <dbReference type="SAM" id="Phobius"/>
    </source>
</evidence>
<sequence>MPIKSRAFSVRSLATRPRGHVKQRGPHHTTRDERTELRDTEDHVAPRDCKDSPPRAKRNNTAPPNVSAGGVEAGGIGLWSAEDEAVESDDEPAPATEESAHAAAEERGEAEESSAGTHVAPRDRPRLLPHMPLADAGAKLSARVGRKRRNAWAVLAALVATVALVVVLAVASAGGGAAPPPPPPPPPYAPGSGSLFEVEVGVVVDGSVADFDTAAYNSNLASAIGVAASSISTTVVAGSVLVTSRVTVQRDELDRTLSTVRVTFGSAEAASSSLGVRVNSIAQAPVVLVVPASRTAASVSSSAYPTPTVTATALSAAAIPAPLSAPTFASSSVTSASQPAASKPAAS</sequence>
<feature type="compositionally biased region" description="Basic and acidic residues" evidence="1">
    <location>
        <begin position="98"/>
        <end position="107"/>
    </location>
</feature>
<gene>
    <name evidence="3" type="ORF">AB1Y20_011837</name>
</gene>
<feature type="region of interest" description="Disordered" evidence="1">
    <location>
        <begin position="1"/>
        <end position="128"/>
    </location>
</feature>
<dbReference type="EMBL" id="JBGBPQ010000025">
    <property type="protein sequence ID" value="KAL1499638.1"/>
    <property type="molecule type" value="Genomic_DNA"/>
</dbReference>
<keyword evidence="2" id="KW-0472">Membrane</keyword>
<evidence type="ECO:0008006" key="5">
    <source>
        <dbReference type="Google" id="ProtNLM"/>
    </source>
</evidence>
<dbReference type="Proteomes" id="UP001515480">
    <property type="component" value="Unassembled WGS sequence"/>
</dbReference>